<organism evidence="1 2">
    <name type="scientific">Astrephomene gubernaculifera</name>
    <dbReference type="NCBI Taxonomy" id="47775"/>
    <lineage>
        <taxon>Eukaryota</taxon>
        <taxon>Viridiplantae</taxon>
        <taxon>Chlorophyta</taxon>
        <taxon>core chlorophytes</taxon>
        <taxon>Chlorophyceae</taxon>
        <taxon>CS clade</taxon>
        <taxon>Chlamydomonadales</taxon>
        <taxon>Astrephomenaceae</taxon>
        <taxon>Astrephomene</taxon>
    </lineage>
</organism>
<keyword evidence="2" id="KW-1185">Reference proteome</keyword>
<protein>
    <submittedName>
        <fullName evidence="1">Uncharacterized protein</fullName>
    </submittedName>
</protein>
<evidence type="ECO:0000313" key="2">
    <source>
        <dbReference type="Proteomes" id="UP001054857"/>
    </source>
</evidence>
<name>A0AAD3DJ22_9CHLO</name>
<comment type="caution">
    <text evidence="1">The sequence shown here is derived from an EMBL/GenBank/DDBJ whole genome shotgun (WGS) entry which is preliminary data.</text>
</comment>
<accession>A0AAD3DJ22</accession>
<evidence type="ECO:0000313" key="1">
    <source>
        <dbReference type="EMBL" id="GFR41657.1"/>
    </source>
</evidence>
<dbReference type="EMBL" id="BMAR01000002">
    <property type="protein sequence ID" value="GFR41657.1"/>
    <property type="molecule type" value="Genomic_DNA"/>
</dbReference>
<gene>
    <name evidence="1" type="ORF">Agub_g2399</name>
</gene>
<dbReference type="AlphaFoldDB" id="A0AAD3DJ22"/>
<proteinExistence type="predicted"/>
<sequence length="373" mass="40142">MLATSNAGCKLACYRRASICHVPPMLQSNGLRTCSLYSKNVNSPIGNSAPNTFVSQQNQQASRSGFTRRTRQTVVASASAASSAGVDKAVADALIDLRGKTLQVKQQSWPYAEVEIPLEHVLRHPDSYWAQSAVEQVRCLAGIELTHTENEVADAVKAAMADVGEICLEEHSTDSTSLAIAAHIAHHHTLCGAPLPAEATLSWLRDKVLTGYGLPDPTDLQIDMGRAPVDGIAPLLRIHYEAAAELAAKEIKQALPSQLLFYEEKAFFVLVLGDGGSRFNAVRLSEPPESGSRRLVTACGSEILVPDSEIASELRQQVAESLRAILPGFKVEWRKFETKTGGPSAAPVPLHVLVVSLGTDVRRAAAAQKPEER</sequence>
<dbReference type="Proteomes" id="UP001054857">
    <property type="component" value="Unassembled WGS sequence"/>
</dbReference>
<reference evidence="1 2" key="1">
    <citation type="journal article" date="2021" name="Sci. Rep.">
        <title>Genome sequencing of the multicellular alga Astrephomene provides insights into convergent evolution of germ-soma differentiation.</title>
        <authorList>
            <person name="Yamashita S."/>
            <person name="Yamamoto K."/>
            <person name="Matsuzaki R."/>
            <person name="Suzuki S."/>
            <person name="Yamaguchi H."/>
            <person name="Hirooka S."/>
            <person name="Minakuchi Y."/>
            <person name="Miyagishima S."/>
            <person name="Kawachi M."/>
            <person name="Toyoda A."/>
            <person name="Nozaki H."/>
        </authorList>
    </citation>
    <scope>NUCLEOTIDE SEQUENCE [LARGE SCALE GENOMIC DNA]</scope>
    <source>
        <strain evidence="1 2">NIES-4017</strain>
    </source>
</reference>